<evidence type="ECO:0000313" key="1">
    <source>
        <dbReference type="EMBL" id="JAH11136.1"/>
    </source>
</evidence>
<reference evidence="1" key="1">
    <citation type="submission" date="2014-11" db="EMBL/GenBank/DDBJ databases">
        <authorList>
            <person name="Amaro Gonzalez C."/>
        </authorList>
    </citation>
    <scope>NUCLEOTIDE SEQUENCE</scope>
</reference>
<dbReference type="EMBL" id="GBXM01097441">
    <property type="protein sequence ID" value="JAH11136.1"/>
    <property type="molecule type" value="Transcribed_RNA"/>
</dbReference>
<proteinExistence type="predicted"/>
<organism evidence="1">
    <name type="scientific">Anguilla anguilla</name>
    <name type="common">European freshwater eel</name>
    <name type="synonym">Muraena anguilla</name>
    <dbReference type="NCBI Taxonomy" id="7936"/>
    <lineage>
        <taxon>Eukaryota</taxon>
        <taxon>Metazoa</taxon>
        <taxon>Chordata</taxon>
        <taxon>Craniata</taxon>
        <taxon>Vertebrata</taxon>
        <taxon>Euteleostomi</taxon>
        <taxon>Actinopterygii</taxon>
        <taxon>Neopterygii</taxon>
        <taxon>Teleostei</taxon>
        <taxon>Anguilliformes</taxon>
        <taxon>Anguillidae</taxon>
        <taxon>Anguilla</taxon>
    </lineage>
</organism>
<reference evidence="1" key="2">
    <citation type="journal article" date="2015" name="Fish Shellfish Immunol.">
        <title>Early steps in the European eel (Anguilla anguilla)-Vibrio vulnificus interaction in the gills: Role of the RtxA13 toxin.</title>
        <authorList>
            <person name="Callol A."/>
            <person name="Pajuelo D."/>
            <person name="Ebbesson L."/>
            <person name="Teles M."/>
            <person name="MacKenzie S."/>
            <person name="Amaro C."/>
        </authorList>
    </citation>
    <scope>NUCLEOTIDE SEQUENCE</scope>
</reference>
<accession>A0A0E9Q2K7</accession>
<name>A0A0E9Q2K7_ANGAN</name>
<sequence length="12" mass="1351">MGWRELCSGSPQ</sequence>
<protein>
    <submittedName>
        <fullName evidence="1">Uncharacterized protein</fullName>
    </submittedName>
</protein>